<dbReference type="OrthoDB" id="9773339at2"/>
<evidence type="ECO:0000256" key="4">
    <source>
        <dbReference type="ARBA" id="ARBA00007131"/>
    </source>
</evidence>
<comment type="similarity">
    <text evidence="4">Belongs to the transketolase family.</text>
</comment>
<dbReference type="SUPFAM" id="SSF52518">
    <property type="entry name" value="Thiamin diphosphate-binding fold (THDP-binding)"/>
    <property type="match status" value="2"/>
</dbReference>
<dbReference type="PIRSF" id="PIRSF000156">
    <property type="entry name" value="Pyruvate_dh_E1"/>
    <property type="match status" value="1"/>
</dbReference>
<organism evidence="11 12">
    <name type="scientific">Xanthobacter autotrophicus</name>
    <dbReference type="NCBI Taxonomy" id="280"/>
    <lineage>
        <taxon>Bacteria</taxon>
        <taxon>Pseudomonadati</taxon>
        <taxon>Pseudomonadota</taxon>
        <taxon>Alphaproteobacteria</taxon>
        <taxon>Hyphomicrobiales</taxon>
        <taxon>Xanthobacteraceae</taxon>
        <taxon>Xanthobacter</taxon>
    </lineage>
</organism>
<dbReference type="GO" id="GO:0046872">
    <property type="term" value="F:metal ion binding"/>
    <property type="evidence" value="ECO:0007669"/>
    <property type="project" value="UniProtKB-KW"/>
</dbReference>
<dbReference type="InterPro" id="IPR005474">
    <property type="entry name" value="Transketolase_N"/>
</dbReference>
<evidence type="ECO:0000256" key="7">
    <source>
        <dbReference type="PIRNR" id="PIRNR000156"/>
    </source>
</evidence>
<sequence>MDRHTAHPPAPSALSAPLRPRPAPPSAEDLAILAELERKVLWLASWMIHNANHLRPSSDGLKVGGHQASSASLAAIMSALYFHVLRPEDRVAVKPHASPIFHAIQYLFGRQTRDRLAHFRGFKGAQSYPSRTKDADDVDFSTGSVGLGVAQTLFASLAQDYVHAHGLAGDRPKGRMIALVGDAELDEGNVFEALLEGWKHEVRNTWWIIDYNRQSLDGVVREGLYERFTGIFEAMGWQVVLLKYGTLQQAAFAEPGGAALKSWIDTCPNAEYSALTFQGGAAWRKRLMDDLGDQGEVSALIARRSDAELSALMTNLGGHDIAALIAAFDAIDHDRPVAFLCYTVKGFGLPLAGHKDNHAGLMTPAQMDALRAAMGVGEGREWEPFEGLKRPAGELAAFLNRVPFAQGGPRRFTDPALTVPALAPPPNPVISTQAGFGLILQDLAKGESALADRIVTTSPDVTVSTNLGPWVNRRGLFAHAALADVFKRERIPSTFAWEFSPKGQHVELGIAEMNLFLTLSAFGLSHSLFGARLVPVGTLYDPFICRGLDALNYACYQDARFILVATPSGITLAPEGGAHQSISTPLIGMAQDGLAAFEPAFVDELAVLMEFAFDYVQRDGEGAGDERNWLRDETGGSVYFRLSTRPLEQPKRVLTEAQKRGIVDGAYWLREPGPNCELVVAVQGAVTPEAIAAVALIAEDRRDVGLLAVTSADRLNAGWTAAARARERGFAGATSHAERLMEPLPRHCGIVSVIDGHPATLGWLGAVAGHRLRALGVEHFGQTGTLADLYAHYGLDTAAIVAAAQAISPGRPLRHLKAV</sequence>
<dbReference type="InterPro" id="IPR004660">
    <property type="entry name" value="PDH_E1"/>
</dbReference>
<dbReference type="AlphaFoldDB" id="A0A6C1KD31"/>
<name>A0A6C1KD31_XANAU</name>
<keyword evidence="7" id="KW-0560">Oxidoreductase</keyword>
<accession>A0A6C1KD31</accession>
<keyword evidence="7" id="KW-0786">Thiamine pyrophosphate</keyword>
<comment type="function">
    <text evidence="3 7">Component of the pyruvate dehydrogenase (PDH) complex, that catalyzes the overall conversion of pyruvate to acetyl-CoA and CO(2).</text>
</comment>
<evidence type="ECO:0000259" key="10">
    <source>
        <dbReference type="SMART" id="SM00861"/>
    </source>
</evidence>
<feature type="binding site" evidence="8">
    <location>
        <position position="182"/>
    </location>
    <ligand>
        <name>Mg(2+)</name>
        <dbReference type="ChEBI" id="CHEBI:18420"/>
    </ligand>
</feature>
<evidence type="ECO:0000313" key="11">
    <source>
        <dbReference type="EMBL" id="TLX42188.1"/>
    </source>
</evidence>
<feature type="domain" description="Transketolase-like pyrimidine-binding" evidence="10">
    <location>
        <begin position="430"/>
        <end position="649"/>
    </location>
</feature>
<evidence type="ECO:0000256" key="5">
    <source>
        <dbReference type="ARBA" id="ARBA00017172"/>
    </source>
</evidence>
<reference evidence="11 12" key="1">
    <citation type="submission" date="2019-05" db="EMBL/GenBank/DDBJ databases">
        <authorList>
            <person name="Zhou X."/>
        </authorList>
    </citation>
    <scope>NUCLEOTIDE SEQUENCE [LARGE SCALE GENOMIC DNA]</scope>
    <source>
        <strain evidence="11 12">DSM 432</strain>
    </source>
</reference>
<evidence type="ECO:0000313" key="12">
    <source>
        <dbReference type="Proteomes" id="UP000305131"/>
    </source>
</evidence>
<evidence type="ECO:0000256" key="8">
    <source>
        <dbReference type="PIRSR" id="PIRSR000156-1"/>
    </source>
</evidence>
<evidence type="ECO:0000256" key="3">
    <source>
        <dbReference type="ARBA" id="ARBA00003157"/>
    </source>
</evidence>
<dbReference type="InterPro" id="IPR029061">
    <property type="entry name" value="THDP-binding"/>
</dbReference>
<dbReference type="GO" id="GO:0004739">
    <property type="term" value="F:pyruvate dehydrogenase (acetyl-transferring) activity"/>
    <property type="evidence" value="ECO:0007669"/>
    <property type="project" value="UniProtKB-EC"/>
</dbReference>
<comment type="cofactor">
    <cofactor evidence="1 8">
        <name>Mg(2+)</name>
        <dbReference type="ChEBI" id="CHEBI:18420"/>
    </cofactor>
</comment>
<keyword evidence="8" id="KW-0460">Magnesium</keyword>
<dbReference type="SMART" id="SM00861">
    <property type="entry name" value="Transket_pyr"/>
    <property type="match status" value="1"/>
</dbReference>
<dbReference type="PANTHER" id="PTHR43825">
    <property type="entry name" value="PYRUVATE DEHYDROGENASE E1 COMPONENT"/>
    <property type="match status" value="1"/>
</dbReference>
<evidence type="ECO:0000256" key="6">
    <source>
        <dbReference type="ARBA" id="ARBA00051231"/>
    </source>
</evidence>
<gene>
    <name evidence="11" type="ORF">FBQ73_15200</name>
</gene>
<keyword evidence="8" id="KW-0479">Metal-binding</keyword>
<dbReference type="InterPro" id="IPR051157">
    <property type="entry name" value="PDH/Transketolase"/>
</dbReference>
<evidence type="ECO:0000256" key="9">
    <source>
        <dbReference type="SAM" id="MobiDB-lite"/>
    </source>
</evidence>
<dbReference type="SUPFAM" id="SSF52922">
    <property type="entry name" value="TK C-terminal domain-like"/>
    <property type="match status" value="1"/>
</dbReference>
<feature type="binding site" evidence="8">
    <location>
        <position position="214"/>
    </location>
    <ligand>
        <name>Mg(2+)</name>
        <dbReference type="ChEBI" id="CHEBI:18420"/>
    </ligand>
</feature>
<proteinExistence type="inferred from homology"/>
<dbReference type="EC" id="1.2.4.1" evidence="7"/>
<dbReference type="Pfam" id="PF00456">
    <property type="entry name" value="Transketolase_N"/>
    <property type="match status" value="1"/>
</dbReference>
<protein>
    <recommendedName>
        <fullName evidence="5 7">Pyruvate dehydrogenase E1 component</fullName>
        <ecNumber evidence="7">1.2.4.1</ecNumber>
    </recommendedName>
</protein>
<evidence type="ECO:0000256" key="1">
    <source>
        <dbReference type="ARBA" id="ARBA00001946"/>
    </source>
</evidence>
<dbReference type="RefSeq" id="WP_138400329.1">
    <property type="nucleotide sequence ID" value="NZ_JBAFVI010000003.1"/>
</dbReference>
<dbReference type="Proteomes" id="UP000305131">
    <property type="component" value="Unassembled WGS sequence"/>
</dbReference>
<dbReference type="Gene3D" id="3.40.50.920">
    <property type="match status" value="1"/>
</dbReference>
<comment type="caution">
    <text evidence="11">The sequence shown here is derived from an EMBL/GenBank/DDBJ whole genome shotgun (WGS) entry which is preliminary data.</text>
</comment>
<comment type="cofactor">
    <cofactor evidence="2 7">
        <name>thiamine diphosphate</name>
        <dbReference type="ChEBI" id="CHEBI:58937"/>
    </cofactor>
</comment>
<keyword evidence="7" id="KW-0670">Pyruvate</keyword>
<dbReference type="Gene3D" id="3.40.50.970">
    <property type="match status" value="2"/>
</dbReference>
<evidence type="ECO:0000256" key="2">
    <source>
        <dbReference type="ARBA" id="ARBA00001964"/>
    </source>
</evidence>
<dbReference type="InterPro" id="IPR009014">
    <property type="entry name" value="Transketo_C/PFOR_II"/>
</dbReference>
<feature type="region of interest" description="Disordered" evidence="9">
    <location>
        <begin position="1"/>
        <end position="23"/>
    </location>
</feature>
<dbReference type="GeneID" id="95774798"/>
<comment type="catalytic activity">
    <reaction evidence="6 7">
        <text>N(6)-[(R)-lipoyl]-L-lysyl-[protein] + pyruvate + H(+) = N(6)-[(R)-S(8)-acetyldihydrolipoyl]-L-lysyl-[protein] + CO2</text>
        <dbReference type="Rhea" id="RHEA:19189"/>
        <dbReference type="Rhea" id="RHEA-COMP:10474"/>
        <dbReference type="Rhea" id="RHEA-COMP:10478"/>
        <dbReference type="ChEBI" id="CHEBI:15361"/>
        <dbReference type="ChEBI" id="CHEBI:15378"/>
        <dbReference type="ChEBI" id="CHEBI:16526"/>
        <dbReference type="ChEBI" id="CHEBI:83099"/>
        <dbReference type="ChEBI" id="CHEBI:83111"/>
        <dbReference type="EC" id="1.2.4.1"/>
    </reaction>
</comment>
<dbReference type="PANTHER" id="PTHR43825:SF4">
    <property type="entry name" value="PYRUVATE DEHYDROGENASE E1 COMPONENT"/>
    <property type="match status" value="1"/>
</dbReference>
<feature type="binding site" evidence="8">
    <location>
        <position position="212"/>
    </location>
    <ligand>
        <name>Mg(2+)</name>
        <dbReference type="ChEBI" id="CHEBI:18420"/>
    </ligand>
</feature>
<dbReference type="InterPro" id="IPR005475">
    <property type="entry name" value="Transketolase-like_Pyr-bd"/>
</dbReference>
<dbReference type="EMBL" id="VAUP01000031">
    <property type="protein sequence ID" value="TLX42188.1"/>
    <property type="molecule type" value="Genomic_DNA"/>
</dbReference>